<reference evidence="3" key="1">
    <citation type="journal article" date="2019" name="Int. J. Syst. Evol. Microbiol.">
        <title>The Global Catalogue of Microorganisms (GCM) 10K type strain sequencing project: providing services to taxonomists for standard genome sequencing and annotation.</title>
        <authorList>
            <consortium name="The Broad Institute Genomics Platform"/>
            <consortium name="The Broad Institute Genome Sequencing Center for Infectious Disease"/>
            <person name="Wu L."/>
            <person name="Ma J."/>
        </authorList>
    </citation>
    <scope>NUCLEOTIDE SEQUENCE [LARGE SCALE GENOMIC DNA]</scope>
    <source>
        <strain evidence="3">CECT 8655</strain>
    </source>
</reference>
<accession>A0ABV8RAQ6</accession>
<dbReference type="Proteomes" id="UP001595826">
    <property type="component" value="Unassembled WGS sequence"/>
</dbReference>
<comment type="caution">
    <text evidence="2">The sequence shown here is derived from an EMBL/GenBank/DDBJ whole genome shotgun (WGS) entry which is preliminary data.</text>
</comment>
<evidence type="ECO:0000313" key="2">
    <source>
        <dbReference type="EMBL" id="MFC4269381.1"/>
    </source>
</evidence>
<dbReference type="RefSeq" id="WP_377410450.1">
    <property type="nucleotide sequence ID" value="NZ_JBHSCY010000002.1"/>
</dbReference>
<gene>
    <name evidence="2" type="ORF">ACFOWD_10720</name>
</gene>
<name>A0ABV8RAQ6_9FLAO</name>
<dbReference type="EMBL" id="JBHSCY010000002">
    <property type="protein sequence ID" value="MFC4269381.1"/>
    <property type="molecule type" value="Genomic_DNA"/>
</dbReference>
<keyword evidence="1" id="KW-0812">Transmembrane</keyword>
<proteinExistence type="predicted"/>
<keyword evidence="3" id="KW-1185">Reference proteome</keyword>
<evidence type="ECO:0000313" key="3">
    <source>
        <dbReference type="Proteomes" id="UP001595826"/>
    </source>
</evidence>
<keyword evidence="1" id="KW-0472">Membrane</keyword>
<feature type="transmembrane region" description="Helical" evidence="1">
    <location>
        <begin position="44"/>
        <end position="65"/>
    </location>
</feature>
<protein>
    <recommendedName>
        <fullName evidence="4">Anti-sigma factor</fullName>
    </recommendedName>
</protein>
<evidence type="ECO:0008006" key="4">
    <source>
        <dbReference type="Google" id="ProtNLM"/>
    </source>
</evidence>
<sequence length="272" mass="31232">MKTNKLDKIIKEKFENRTFTPSTSAWERLSVQLDEQPKEKKRGLFFYISIAASILLLVSIGFQIFTTDDNKAIPIKEEIVISPLEKEVIKEKIDKVFEEVPVEEAIVKKNEIKPKETSKVSANVSKRESSTTKKIVIDPISNNDKIIAKVDKKEILKNNNKDISEFKQSLQFKEIEKDPNSTIKINADDLLFAVTHSQKEVKAYYAKYQINRDDVLKTIKSELKKSNLKVKPETILAEVERSIDDDDFQNNFLKNLKRKVSDIATAIASRNN</sequence>
<keyword evidence="1" id="KW-1133">Transmembrane helix</keyword>
<evidence type="ECO:0000256" key="1">
    <source>
        <dbReference type="SAM" id="Phobius"/>
    </source>
</evidence>
<organism evidence="2 3">
    <name type="scientific">Polaribacter marinivivus</name>
    <dbReference type="NCBI Taxonomy" id="1524260"/>
    <lineage>
        <taxon>Bacteria</taxon>
        <taxon>Pseudomonadati</taxon>
        <taxon>Bacteroidota</taxon>
        <taxon>Flavobacteriia</taxon>
        <taxon>Flavobacteriales</taxon>
        <taxon>Flavobacteriaceae</taxon>
    </lineage>
</organism>